<feature type="domain" description="F-box" evidence="1">
    <location>
        <begin position="20"/>
        <end position="58"/>
    </location>
</feature>
<dbReference type="PANTHER" id="PTHR31672:SF13">
    <property type="entry name" value="F-BOX PROTEIN CPR30-LIKE"/>
    <property type="match status" value="1"/>
</dbReference>
<dbReference type="OrthoDB" id="610337at2759"/>
<evidence type="ECO:0000259" key="1">
    <source>
        <dbReference type="SMART" id="SM00256"/>
    </source>
</evidence>
<dbReference type="InterPro" id="IPR036047">
    <property type="entry name" value="F-box-like_dom_sf"/>
</dbReference>
<gene>
    <name evidence="2" type="ORF">GIB67_043156</name>
</gene>
<dbReference type="EMBL" id="JACGCM010000760">
    <property type="protein sequence ID" value="KAF6167295.1"/>
    <property type="molecule type" value="Genomic_DNA"/>
</dbReference>
<accession>A0A7J7NJD1</accession>
<keyword evidence="3" id="KW-1185">Reference proteome</keyword>
<dbReference type="Pfam" id="PF08268">
    <property type="entry name" value="FBA_3"/>
    <property type="match status" value="1"/>
</dbReference>
<comment type="caution">
    <text evidence="2">The sequence shown here is derived from an EMBL/GenBank/DDBJ whole genome shotgun (WGS) entry which is preliminary data.</text>
</comment>
<proteinExistence type="predicted"/>
<reference evidence="2 3" key="1">
    <citation type="journal article" date="2020" name="IScience">
        <title>Genome Sequencing of the Endangered Kingdonia uniflora (Circaeasteraceae, Ranunculales) Reveals Potential Mechanisms of Evolutionary Specialization.</title>
        <authorList>
            <person name="Sun Y."/>
            <person name="Deng T."/>
            <person name="Zhang A."/>
            <person name="Moore M.J."/>
            <person name="Landis J.B."/>
            <person name="Lin N."/>
            <person name="Zhang H."/>
            <person name="Zhang X."/>
            <person name="Huang J."/>
            <person name="Zhang X."/>
            <person name="Sun H."/>
            <person name="Wang H."/>
        </authorList>
    </citation>
    <scope>NUCLEOTIDE SEQUENCE [LARGE SCALE GENOMIC DNA]</scope>
    <source>
        <strain evidence="2">TB1705</strain>
        <tissue evidence="2">Leaf</tissue>
    </source>
</reference>
<dbReference type="InterPro" id="IPR050796">
    <property type="entry name" value="SCF_F-box_component"/>
</dbReference>
<organism evidence="2 3">
    <name type="scientific">Kingdonia uniflora</name>
    <dbReference type="NCBI Taxonomy" id="39325"/>
    <lineage>
        <taxon>Eukaryota</taxon>
        <taxon>Viridiplantae</taxon>
        <taxon>Streptophyta</taxon>
        <taxon>Embryophyta</taxon>
        <taxon>Tracheophyta</taxon>
        <taxon>Spermatophyta</taxon>
        <taxon>Magnoliopsida</taxon>
        <taxon>Ranunculales</taxon>
        <taxon>Circaeasteraceae</taxon>
        <taxon>Kingdonia</taxon>
    </lineage>
</organism>
<dbReference type="Gene3D" id="1.20.1280.50">
    <property type="match status" value="1"/>
</dbReference>
<evidence type="ECO:0000313" key="3">
    <source>
        <dbReference type="Proteomes" id="UP000541444"/>
    </source>
</evidence>
<dbReference type="Pfam" id="PF00646">
    <property type="entry name" value="F-box"/>
    <property type="match status" value="1"/>
</dbReference>
<dbReference type="InterPro" id="IPR013187">
    <property type="entry name" value="F-box-assoc_dom_typ3"/>
</dbReference>
<dbReference type="SMART" id="SM00256">
    <property type="entry name" value="FBOX"/>
    <property type="match status" value="1"/>
</dbReference>
<dbReference type="SUPFAM" id="SSF81383">
    <property type="entry name" value="F-box domain"/>
    <property type="match status" value="1"/>
</dbReference>
<protein>
    <recommendedName>
        <fullName evidence="1">F-box domain-containing protein</fullName>
    </recommendedName>
</protein>
<evidence type="ECO:0000313" key="2">
    <source>
        <dbReference type="EMBL" id="KAF6167295.1"/>
    </source>
</evidence>
<name>A0A7J7NJD1_9MAGN</name>
<dbReference type="CDD" id="cd22157">
    <property type="entry name" value="F-box_AtFBW1-like"/>
    <property type="match status" value="1"/>
</dbReference>
<dbReference type="InterPro" id="IPR001810">
    <property type="entry name" value="F-box_dom"/>
</dbReference>
<sequence length="382" mass="43965">METRSMMKRRLLPKSATGILPEITTEILARLPIRYVFQCRCVCQSWCTIIDDYSFAKVHFSVAMKPTNACTSFLICSYEERQKFYFAEETNGDLVIKGELRLGIPHNYLSLKDMCNGLCLLYSDDLDIYYICNPVTTKYVEIPAIKHEPENIGMGFSVSGQEFKVVHIFGCEAHIFTLGTDVGWRILKTIPYELEHYSCYFNGSLHWLKRKSSSVTNSKTSMIRIMSLNLDSEEFGEVPSPEIGINFGHENRQREYYQLGVLGGYLVLTYFTNQACIDLWFMNDYNVKASWTKQYTVVTKYPSYCYWLDDVTPICFREDGEIIIKRGGGYLTYNPESGAFTRLEIVGLRNYQSIVVFPFLGNLILPTMKYAMFEKSSCNCST</sequence>
<dbReference type="AlphaFoldDB" id="A0A7J7NJD1"/>
<dbReference type="PANTHER" id="PTHR31672">
    <property type="entry name" value="BNACNNG10540D PROTEIN"/>
    <property type="match status" value="1"/>
</dbReference>
<dbReference type="NCBIfam" id="TIGR01640">
    <property type="entry name" value="F_box_assoc_1"/>
    <property type="match status" value="1"/>
</dbReference>
<dbReference type="InterPro" id="IPR017451">
    <property type="entry name" value="F-box-assoc_interact_dom"/>
</dbReference>
<dbReference type="Proteomes" id="UP000541444">
    <property type="component" value="Unassembled WGS sequence"/>
</dbReference>